<evidence type="ECO:0000256" key="1">
    <source>
        <dbReference type="ARBA" id="ARBA00004123"/>
    </source>
</evidence>
<feature type="domain" description="BAH" evidence="11">
    <location>
        <begin position="437"/>
        <end position="556"/>
    </location>
</feature>
<evidence type="ECO:0000313" key="13">
    <source>
        <dbReference type="Proteomes" id="UP000284375"/>
    </source>
</evidence>
<dbReference type="CDD" id="cd04717">
    <property type="entry name" value="BAH_polybromo"/>
    <property type="match status" value="1"/>
</dbReference>
<dbReference type="GO" id="GO:0016586">
    <property type="term" value="C:RSC-type complex"/>
    <property type="evidence" value="ECO:0007669"/>
    <property type="project" value="InterPro"/>
</dbReference>
<evidence type="ECO:0000256" key="4">
    <source>
        <dbReference type="ARBA" id="ARBA00023015"/>
    </source>
</evidence>
<dbReference type="SMART" id="SM00439">
    <property type="entry name" value="BAH"/>
    <property type="match status" value="1"/>
</dbReference>
<evidence type="ECO:0000259" key="10">
    <source>
        <dbReference type="PROSITE" id="PS50014"/>
    </source>
</evidence>
<feature type="compositionally biased region" description="Basic residues" evidence="9">
    <location>
        <begin position="89"/>
        <end position="99"/>
    </location>
</feature>
<dbReference type="PANTHER" id="PTHR16062">
    <property type="entry name" value="SWI/SNF-RELATED"/>
    <property type="match status" value="1"/>
</dbReference>
<keyword evidence="2" id="KW-0677">Repeat</keyword>
<feature type="compositionally biased region" description="Acidic residues" evidence="9">
    <location>
        <begin position="51"/>
        <end position="83"/>
    </location>
</feature>
<accession>A0A423VIC2</accession>
<dbReference type="GO" id="GO:0003682">
    <property type="term" value="F:chromatin binding"/>
    <property type="evidence" value="ECO:0007669"/>
    <property type="project" value="InterPro"/>
</dbReference>
<feature type="region of interest" description="Disordered" evidence="9">
    <location>
        <begin position="597"/>
        <end position="617"/>
    </location>
</feature>
<dbReference type="Pfam" id="PF00439">
    <property type="entry name" value="Bromodomain"/>
    <property type="match status" value="2"/>
</dbReference>
<comment type="caution">
    <text evidence="12">The sequence shown here is derived from an EMBL/GenBank/DDBJ whole genome shotgun (WGS) entry which is preliminary data.</text>
</comment>
<reference evidence="12 13" key="1">
    <citation type="submission" date="2015-09" db="EMBL/GenBank/DDBJ databases">
        <title>Host preference determinants of Valsa canker pathogens revealed by comparative genomics.</title>
        <authorList>
            <person name="Yin Z."/>
            <person name="Huang L."/>
        </authorList>
    </citation>
    <scope>NUCLEOTIDE SEQUENCE [LARGE SCALE GENOMIC DNA]</scope>
    <source>
        <strain evidence="12 13">YSFL</strain>
    </source>
</reference>
<dbReference type="Gene3D" id="2.30.30.490">
    <property type="match status" value="1"/>
</dbReference>
<organism evidence="12 13">
    <name type="scientific">Cytospora chrysosperma</name>
    <name type="common">Cytospora canker fungus</name>
    <name type="synonym">Sphaeria chrysosperma</name>
    <dbReference type="NCBI Taxonomy" id="252740"/>
    <lineage>
        <taxon>Eukaryota</taxon>
        <taxon>Fungi</taxon>
        <taxon>Dikarya</taxon>
        <taxon>Ascomycota</taxon>
        <taxon>Pezizomycotina</taxon>
        <taxon>Sordariomycetes</taxon>
        <taxon>Sordariomycetidae</taxon>
        <taxon>Diaporthales</taxon>
        <taxon>Cytosporaceae</taxon>
        <taxon>Cytospora</taxon>
    </lineage>
</organism>
<feature type="region of interest" description="Disordered" evidence="9">
    <location>
        <begin position="219"/>
        <end position="306"/>
    </location>
</feature>
<dbReference type="Gene3D" id="1.20.920.10">
    <property type="entry name" value="Bromodomain-like"/>
    <property type="match status" value="2"/>
</dbReference>
<dbReference type="OrthoDB" id="1742084at2759"/>
<evidence type="ECO:0000313" key="12">
    <source>
        <dbReference type="EMBL" id="ROV90743.1"/>
    </source>
</evidence>
<evidence type="ECO:0000256" key="6">
    <source>
        <dbReference type="ARBA" id="ARBA00023163"/>
    </source>
</evidence>
<dbReference type="EMBL" id="LJZO01000048">
    <property type="protein sequence ID" value="ROV90743.1"/>
    <property type="molecule type" value="Genomic_DNA"/>
</dbReference>
<feature type="compositionally biased region" description="Basic and acidic residues" evidence="9">
    <location>
        <begin position="1"/>
        <end position="20"/>
    </location>
</feature>
<dbReference type="InterPro" id="IPR037382">
    <property type="entry name" value="Rsc/polybromo"/>
</dbReference>
<dbReference type="GO" id="GO:0006368">
    <property type="term" value="P:transcription elongation by RNA polymerase II"/>
    <property type="evidence" value="ECO:0007669"/>
    <property type="project" value="TreeGrafter"/>
</dbReference>
<dbReference type="InterPro" id="IPR036427">
    <property type="entry name" value="Bromodomain-like_sf"/>
</dbReference>
<evidence type="ECO:0008006" key="14">
    <source>
        <dbReference type="Google" id="ProtNLM"/>
    </source>
</evidence>
<keyword evidence="5 8" id="KW-0103">Bromodomain</keyword>
<evidence type="ECO:0000256" key="3">
    <source>
        <dbReference type="ARBA" id="ARBA00022853"/>
    </source>
</evidence>
<dbReference type="InterPro" id="IPR043151">
    <property type="entry name" value="BAH_sf"/>
</dbReference>
<dbReference type="Pfam" id="PF01426">
    <property type="entry name" value="BAH"/>
    <property type="match status" value="1"/>
</dbReference>
<evidence type="ECO:0000256" key="7">
    <source>
        <dbReference type="ARBA" id="ARBA00023242"/>
    </source>
</evidence>
<comment type="subcellular location">
    <subcellularLocation>
        <location evidence="1">Nucleus</location>
    </subcellularLocation>
</comment>
<feature type="compositionally biased region" description="Basic and acidic residues" evidence="9">
    <location>
        <begin position="724"/>
        <end position="753"/>
    </location>
</feature>
<feature type="region of interest" description="Disordered" evidence="9">
    <location>
        <begin position="722"/>
        <end position="753"/>
    </location>
</feature>
<feature type="compositionally biased region" description="Acidic residues" evidence="9">
    <location>
        <begin position="242"/>
        <end position="269"/>
    </location>
</feature>
<keyword evidence="13" id="KW-1185">Reference proteome</keyword>
<dbReference type="PRINTS" id="PR00503">
    <property type="entry name" value="BROMODOMAIN"/>
</dbReference>
<dbReference type="PROSITE" id="PS50014">
    <property type="entry name" value="BROMODOMAIN_2"/>
    <property type="match status" value="2"/>
</dbReference>
<dbReference type="PROSITE" id="PS51038">
    <property type="entry name" value="BAH"/>
    <property type="match status" value="1"/>
</dbReference>
<dbReference type="InterPro" id="IPR001025">
    <property type="entry name" value="BAH_dom"/>
</dbReference>
<dbReference type="GO" id="GO:0006338">
    <property type="term" value="P:chromatin remodeling"/>
    <property type="evidence" value="ECO:0007669"/>
    <property type="project" value="InterPro"/>
</dbReference>
<keyword evidence="3" id="KW-0156">Chromatin regulator</keyword>
<name>A0A423VIC2_CYTCH</name>
<dbReference type="SMART" id="SM00297">
    <property type="entry name" value="BROMO"/>
    <property type="match status" value="2"/>
</dbReference>
<proteinExistence type="predicted"/>
<feature type="region of interest" description="Disordered" evidence="9">
    <location>
        <begin position="1"/>
        <end position="103"/>
    </location>
</feature>
<dbReference type="InterPro" id="IPR048047">
    <property type="entry name" value="RSC1/2_bromodom"/>
</dbReference>
<dbReference type="FunFam" id="1.20.920.10:FF:000048">
    <property type="entry name" value="RSC complex subunit (RSC1), putative"/>
    <property type="match status" value="1"/>
</dbReference>
<feature type="domain" description="Bromo" evidence="10">
    <location>
        <begin position="126"/>
        <end position="196"/>
    </location>
</feature>
<dbReference type="CDD" id="cd04369">
    <property type="entry name" value="Bromodomain"/>
    <property type="match status" value="1"/>
</dbReference>
<feature type="domain" description="Bromo" evidence="10">
    <location>
        <begin position="333"/>
        <end position="395"/>
    </location>
</feature>
<dbReference type="InterPro" id="IPR001487">
    <property type="entry name" value="Bromodomain"/>
</dbReference>
<dbReference type="CDD" id="cd05522">
    <property type="entry name" value="Bromo_Rsc1_2_II"/>
    <property type="match status" value="1"/>
</dbReference>
<dbReference type="PANTHER" id="PTHR16062:SF21">
    <property type="entry name" value="CHROMATIN STRUCTURE-REMODELING COMPLEX SUBUNIT RSC1-RELATED"/>
    <property type="match status" value="1"/>
</dbReference>
<dbReference type="Proteomes" id="UP000284375">
    <property type="component" value="Unassembled WGS sequence"/>
</dbReference>
<keyword evidence="4" id="KW-0805">Transcription regulation</keyword>
<dbReference type="STRING" id="252740.A0A423VIC2"/>
<evidence type="ECO:0000256" key="9">
    <source>
        <dbReference type="SAM" id="MobiDB-lite"/>
    </source>
</evidence>
<evidence type="ECO:0000256" key="8">
    <source>
        <dbReference type="PROSITE-ProRule" id="PRU00035"/>
    </source>
</evidence>
<dbReference type="SUPFAM" id="SSF47370">
    <property type="entry name" value="Bromodomain"/>
    <property type="match status" value="2"/>
</dbReference>
<keyword evidence="7" id="KW-0539">Nucleus</keyword>
<gene>
    <name evidence="12" type="ORF">VSDG_08303</name>
</gene>
<keyword evidence="6" id="KW-0804">Transcription</keyword>
<evidence type="ECO:0000256" key="2">
    <source>
        <dbReference type="ARBA" id="ARBA00022737"/>
    </source>
</evidence>
<protein>
    <recommendedName>
        <fullName evidence="14">BAH domain-containing protein</fullName>
    </recommendedName>
</protein>
<sequence>MAPRARDEIMVHDSIEAKGDEDVDMEDVTVDGNADGQNETVGAPAGADANGEADAEVEADADGEPDTDGAADAEGQVEDDEPADTTTVRRGRGGGRGRWRSFDDPHKELRQLIDDTQKYLCAYKEDDEQICDPFQRIPRKNIMPEYHEVITNPIAFSTVRQKLVRKDYTAFSQFVHDVAQIFRNAQVFNRPNSLIFKYSVRLLDVFKEKLQELIENGSIQAQDAELPDFGELPPVEDSPSPDPDDDEGDEDDEEEEEEEDDDEDDDSDDEGGRRRGRRRGRASKKDAEDDDDYHKKRGRPPKVFTPTEARIHAILKGLRKPKNDDGNLRILHFERLPDKQLNKEYYQTIANPIALDQIKRNAKRKKYRNADELLADIDLMFENAMQYNEEGSDIYDDAVELQKVARQLVDLEKGKSDEAFRDEEGKLPLSEVQQNGETWKVGDWVHIRNMNDLQKPIVAQIYRLWQDEAGKKWINACWYYRPEQTVHRVSKRFYKNEVMKTGQYRDHLVEDIVDRCFVMFHTRYHKGRPRGFPPDKEIYVCEARYNEERYTFNRIKTWTSCLPDEVRERDYEMTMFDVPRKIKKEPTPIAHLLAPDARETDPLPKPNWGAKDAPPIIGGVHIRPREANPRMPMAPTASNTAIPHANANANMYNPPRPVEVYHLRDDIDAAIPAEVREQYQTDDKGHVLFFTAPPLNRPHHGVAEEHATLGHSVRYLSEIHKHRAERERKRKERDEALERERAETAGREKEMREQQEREMGAVAGQMLGDYFLGLQRGNERMEKELEPVRADKAAWEAEKGAMRKLQQLQQ</sequence>
<dbReference type="AlphaFoldDB" id="A0A423VIC2"/>
<evidence type="ECO:0000256" key="5">
    <source>
        <dbReference type="ARBA" id="ARBA00023117"/>
    </source>
</evidence>
<evidence type="ECO:0000259" key="11">
    <source>
        <dbReference type="PROSITE" id="PS51038"/>
    </source>
</evidence>